<dbReference type="CDD" id="cd13733">
    <property type="entry name" value="SPRY_PRY_C-I_1"/>
    <property type="match status" value="1"/>
</dbReference>
<dbReference type="SUPFAM" id="SSF57845">
    <property type="entry name" value="B-box zinc-binding domain"/>
    <property type="match status" value="1"/>
</dbReference>
<keyword evidence="2" id="KW-0862">Zinc</keyword>
<dbReference type="Gene3D" id="3.30.160.60">
    <property type="entry name" value="Classic Zinc Finger"/>
    <property type="match status" value="1"/>
</dbReference>
<dbReference type="Proteomes" id="UP000694387">
    <property type="component" value="Chromosome 27"/>
</dbReference>
<dbReference type="PRINTS" id="PR01407">
    <property type="entry name" value="BUTYPHLNCDUF"/>
</dbReference>
<dbReference type="GO" id="GO:0032526">
    <property type="term" value="P:response to retinoic acid"/>
    <property type="evidence" value="ECO:0007669"/>
    <property type="project" value="Ensembl"/>
</dbReference>
<keyword evidence="1 3" id="KW-0863">Zinc-finger</keyword>
<dbReference type="InterPro" id="IPR001870">
    <property type="entry name" value="B30.2/SPRY"/>
</dbReference>
<dbReference type="Pfam" id="PF00643">
    <property type="entry name" value="zf-B_box"/>
    <property type="match status" value="1"/>
</dbReference>
<organism evidence="7 8">
    <name type="scientific">Equus asinus</name>
    <name type="common">Donkey</name>
    <name type="synonym">Equus africanus asinus</name>
    <dbReference type="NCBI Taxonomy" id="9793"/>
    <lineage>
        <taxon>Eukaryota</taxon>
        <taxon>Metazoa</taxon>
        <taxon>Chordata</taxon>
        <taxon>Craniata</taxon>
        <taxon>Vertebrata</taxon>
        <taxon>Euteleostomi</taxon>
        <taxon>Mammalia</taxon>
        <taxon>Eutheria</taxon>
        <taxon>Laurasiatheria</taxon>
        <taxon>Perissodactyla</taxon>
        <taxon>Equidae</taxon>
        <taxon>Equus</taxon>
    </lineage>
</organism>
<evidence type="ECO:0000313" key="8">
    <source>
        <dbReference type="Proteomes" id="UP000694387"/>
    </source>
</evidence>
<dbReference type="InterPro" id="IPR006574">
    <property type="entry name" value="PRY"/>
</dbReference>
<keyword evidence="4" id="KW-0175">Coiled coil</keyword>
<evidence type="ECO:0000259" key="6">
    <source>
        <dbReference type="PROSITE" id="PS50188"/>
    </source>
</evidence>
<evidence type="ECO:0000313" key="7">
    <source>
        <dbReference type="Ensembl" id="ENSEASP00005025664.2"/>
    </source>
</evidence>
<keyword evidence="8" id="KW-1185">Reference proteome</keyword>
<reference evidence="7 8" key="1">
    <citation type="journal article" date="2020" name="Nat. Commun.">
        <title>Donkey genomes provide new insights into domestication and selection for coat color.</title>
        <authorList>
            <person name="Wang"/>
            <person name="C."/>
            <person name="Li"/>
            <person name="H."/>
            <person name="Guo"/>
            <person name="Y."/>
            <person name="Huang"/>
            <person name="J."/>
            <person name="Sun"/>
            <person name="Y."/>
            <person name="Min"/>
            <person name="J."/>
            <person name="Wang"/>
            <person name="J."/>
            <person name="Fang"/>
            <person name="X."/>
            <person name="Zhao"/>
            <person name="Z."/>
            <person name="Wang"/>
            <person name="S."/>
            <person name="Zhang"/>
            <person name="Y."/>
            <person name="Liu"/>
            <person name="Q."/>
            <person name="Jiang"/>
            <person name="Q."/>
            <person name="Wang"/>
            <person name="X."/>
            <person name="Guo"/>
            <person name="Y."/>
            <person name="Yang"/>
            <person name="C."/>
            <person name="Wang"/>
            <person name="Y."/>
            <person name="Tian"/>
            <person name="F."/>
            <person name="Zhuang"/>
            <person name="G."/>
            <person name="Fan"/>
            <person name="Y."/>
            <person name="Gao"/>
            <person name="Q."/>
            <person name="Li"/>
            <person name="Y."/>
            <person name="Ju"/>
            <person name="Z."/>
            <person name="Li"/>
            <person name="J."/>
            <person name="Li"/>
            <person name="R."/>
            <person name="Hou"/>
            <person name="M."/>
            <person name="Yang"/>
            <person name="G."/>
            <person name="Liu"/>
            <person name="G."/>
            <person name="Liu"/>
            <person name="W."/>
            <person name="Guo"/>
            <person name="J."/>
            <person name="Pan"/>
            <person name="S."/>
            <person name="Fan"/>
            <person name="G."/>
            <person name="Zhang"/>
            <person name="W."/>
            <person name="Zhang"/>
            <person name="R."/>
            <person name="Yu"/>
            <person name="J."/>
            <person name="Zhang"/>
            <person name="X."/>
            <person name="Yin"/>
            <person name="Q."/>
            <person name="Ji"/>
            <person name="C."/>
            <person name="Jin"/>
            <person name="Y."/>
            <person name="Yue"/>
            <person name="G."/>
            <person name="Liu"/>
            <person name="M."/>
            <person name="Xu"/>
            <person name="J."/>
            <person name="Liu"/>
            <person name="S."/>
            <person name="Jordana"/>
            <person name="J."/>
            <person name="Noce"/>
            <person name="A."/>
            <person name="Amills"/>
            <person name="M."/>
            <person name="Wu"/>
            <person name="D.D."/>
            <person name="Li"/>
            <person name="S."/>
            <person name="Zhou"/>
            <person name="X. and Zhong"/>
            <person name="J."/>
        </authorList>
    </citation>
    <scope>NUCLEOTIDE SEQUENCE [LARGE SCALE GENOMIC DNA]</scope>
</reference>
<feature type="coiled-coil region" evidence="4">
    <location>
        <begin position="137"/>
        <end position="164"/>
    </location>
</feature>
<proteinExistence type="predicted"/>
<sequence>MSKRLNPQLQQKIPEDAYCEKHLEPLLLFCDDDQIILCGKCFQAQEHRHHVVYGVQEAAENYKMLFQKISNTLKEKLEVVKSMLADEQERMEEEQNFKEMIESEYRLMFRLMIEENEVNFRGLHGYVFNLNLREPSLNQLTEFAAELKEKFQETLQRLNDLGRENLNKLKESETRLSEQICSLQQIPVELEKKCGESSSALLQNARYSLERSESLLLQCLQPAQTADLSSCQITGMSEMLKVFQRPITLDPKTAHPCLVLSEDLRSIRLRNIQQHVPSNPGRFDFSASVLGVESFTSGRHYWEVDVEKATKWQLGICEDSASGKSDAPKASGDKVLLTGSMMGADFTFWVFPPLRKVFLREQMHKVGVFLDYEYGQISFYDVTKGSLIYNFSCLTFQGAVRPLFSLCIPNGGTNSDSLSICLPRVSS</sequence>
<dbReference type="AlphaFoldDB" id="A0A8C4MEV9"/>
<dbReference type="PROSITE" id="PS50188">
    <property type="entry name" value="B302_SPRY"/>
    <property type="match status" value="1"/>
</dbReference>
<dbReference type="SUPFAM" id="SSF49899">
    <property type="entry name" value="Concanavalin A-like lectins/glucanases"/>
    <property type="match status" value="1"/>
</dbReference>
<dbReference type="SMART" id="SM00449">
    <property type="entry name" value="SPRY"/>
    <property type="match status" value="1"/>
</dbReference>
<reference evidence="7" key="2">
    <citation type="submission" date="2025-08" db="UniProtKB">
        <authorList>
            <consortium name="Ensembl"/>
        </authorList>
    </citation>
    <scope>IDENTIFICATION</scope>
</reference>
<dbReference type="InterPro" id="IPR003879">
    <property type="entry name" value="Butyrophylin_SPRY"/>
</dbReference>
<dbReference type="SMART" id="SM00336">
    <property type="entry name" value="BBOX"/>
    <property type="match status" value="1"/>
</dbReference>
<dbReference type="SMART" id="SM00589">
    <property type="entry name" value="PRY"/>
    <property type="match status" value="1"/>
</dbReference>
<dbReference type="InterPro" id="IPR043136">
    <property type="entry name" value="B30.2/SPRY_sf"/>
</dbReference>
<dbReference type="InterPro" id="IPR013320">
    <property type="entry name" value="ConA-like_dom_sf"/>
</dbReference>
<evidence type="ECO:0000256" key="3">
    <source>
        <dbReference type="PROSITE-ProRule" id="PRU00024"/>
    </source>
</evidence>
<feature type="domain" description="B30.2/SPRY" evidence="6">
    <location>
        <begin position="227"/>
        <end position="427"/>
    </location>
</feature>
<dbReference type="Ensembl" id="ENSEAST00005027865.2">
    <property type="protein sequence ID" value="ENSEASP00005025664.2"/>
    <property type="gene ID" value="ENSEASG00005017506.2"/>
</dbReference>
<evidence type="ECO:0000256" key="1">
    <source>
        <dbReference type="ARBA" id="ARBA00022771"/>
    </source>
</evidence>
<dbReference type="KEGG" id="eai:106828199"/>
<reference evidence="7" key="3">
    <citation type="submission" date="2025-09" db="UniProtKB">
        <authorList>
            <consortium name="Ensembl"/>
        </authorList>
    </citation>
    <scope>IDENTIFICATION</scope>
</reference>
<evidence type="ECO:0000259" key="5">
    <source>
        <dbReference type="PROSITE" id="PS50119"/>
    </source>
</evidence>
<dbReference type="PANTHER" id="PTHR24103">
    <property type="entry name" value="E3 UBIQUITIN-PROTEIN LIGASE TRIM"/>
    <property type="match status" value="1"/>
</dbReference>
<dbReference type="Gene3D" id="2.60.120.920">
    <property type="match status" value="1"/>
</dbReference>
<dbReference type="Pfam" id="PF00622">
    <property type="entry name" value="SPRY"/>
    <property type="match status" value="1"/>
</dbReference>
<evidence type="ECO:0000256" key="4">
    <source>
        <dbReference type="SAM" id="Coils"/>
    </source>
</evidence>
<dbReference type="InterPro" id="IPR000315">
    <property type="entry name" value="Znf_B-box"/>
</dbReference>
<feature type="domain" description="B box-type" evidence="5">
    <location>
        <begin position="14"/>
        <end position="55"/>
    </location>
</feature>
<dbReference type="InterPro" id="IPR003877">
    <property type="entry name" value="SPRY_dom"/>
</dbReference>
<protein>
    <submittedName>
        <fullName evidence="7">Tripartite motif family like 2</fullName>
    </submittedName>
</protein>
<gene>
    <name evidence="7" type="primary">TRIML2</name>
</gene>
<dbReference type="GO" id="GO:0008270">
    <property type="term" value="F:zinc ion binding"/>
    <property type="evidence" value="ECO:0007669"/>
    <property type="project" value="UniProtKB-KW"/>
</dbReference>
<name>A0A8C4MEV9_EQUAS</name>
<dbReference type="Pfam" id="PF13765">
    <property type="entry name" value="PRY"/>
    <property type="match status" value="1"/>
</dbReference>
<dbReference type="FunFam" id="2.60.120.920:FF:000004">
    <property type="entry name" value="Butyrophilin subfamily 1 member A1"/>
    <property type="match status" value="1"/>
</dbReference>
<dbReference type="GO" id="GO:0042802">
    <property type="term" value="F:identical protein binding"/>
    <property type="evidence" value="ECO:0007669"/>
    <property type="project" value="Ensembl"/>
</dbReference>
<dbReference type="InterPro" id="IPR050143">
    <property type="entry name" value="TRIM/RBCC"/>
</dbReference>
<feature type="coiled-coil region" evidence="4">
    <location>
        <begin position="70"/>
        <end position="104"/>
    </location>
</feature>
<evidence type="ECO:0000256" key="2">
    <source>
        <dbReference type="ARBA" id="ARBA00022833"/>
    </source>
</evidence>
<keyword evidence="1 3" id="KW-0479">Metal-binding</keyword>
<dbReference type="PROSITE" id="PS50119">
    <property type="entry name" value="ZF_BBOX"/>
    <property type="match status" value="1"/>
</dbReference>
<accession>A0A8C4MEV9</accession>
<dbReference type="GeneTree" id="ENSGT00940000162029"/>
<dbReference type="OrthoDB" id="9830878at2759"/>